<evidence type="ECO:0000256" key="10">
    <source>
        <dbReference type="ARBA" id="ARBA00023180"/>
    </source>
</evidence>
<evidence type="ECO:0000259" key="11">
    <source>
        <dbReference type="Pfam" id="PF02709"/>
    </source>
</evidence>
<dbReference type="Gene3D" id="3.90.550.10">
    <property type="entry name" value="Spore Coat Polysaccharide Biosynthesis Protein SpsA, Chain A"/>
    <property type="match status" value="1"/>
</dbReference>
<keyword evidence="6" id="KW-0812">Transmembrane</keyword>
<evidence type="ECO:0000256" key="3">
    <source>
        <dbReference type="ARBA" id="ARBA00005735"/>
    </source>
</evidence>
<accession>A0A8K0A8L1</accession>
<keyword evidence="10" id="KW-0325">Glycoprotein</keyword>
<dbReference type="InterPro" id="IPR027995">
    <property type="entry name" value="Galactosyl_T_N"/>
</dbReference>
<evidence type="ECO:0000313" key="13">
    <source>
        <dbReference type="EMBL" id="CAH1271335.1"/>
    </source>
</evidence>
<evidence type="ECO:0000256" key="2">
    <source>
        <dbReference type="ARBA" id="ARBA00004922"/>
    </source>
</evidence>
<dbReference type="AlphaFoldDB" id="A0A8K0A8L1"/>
<gene>
    <name evidence="13" type="primary">B4GALT1</name>
    <name evidence="13" type="ORF">BLAG_LOCUS23403</name>
</gene>
<proteinExistence type="inferred from homology"/>
<dbReference type="InterPro" id="IPR027791">
    <property type="entry name" value="Galactosyl_T_C"/>
</dbReference>
<name>A0A8K0A8L1_BRALA</name>
<dbReference type="GO" id="GO:0016020">
    <property type="term" value="C:membrane"/>
    <property type="evidence" value="ECO:0007669"/>
    <property type="project" value="UniProtKB-SubCell"/>
</dbReference>
<dbReference type="PRINTS" id="PR02050">
    <property type="entry name" value="B14GALTRFASE"/>
</dbReference>
<keyword evidence="7" id="KW-0735">Signal-anchor</keyword>
<sequence length="215" mass="24922">MAKLKKVQGGKWSPPSSLPLPSEKVAILVPYKEREEHLKMFLLIMHPFLQRQGLDYGIYVIEQHGDEPMFCKGLLYNIGYTLAKKDEGHDCFIFHDVDLIPESDANVYSCQSVPSHLSVAIDVYNYTLPYERFLGGVVAFTTSQYEQLNGYSNLFCGWGGEDDDMFLRLYKHRMALSRLEEDVGRYKMMRHKRRPENPARHALLEAWAKRAAEHY</sequence>
<dbReference type="GO" id="GO:0005975">
    <property type="term" value="P:carbohydrate metabolic process"/>
    <property type="evidence" value="ECO:0007669"/>
    <property type="project" value="InterPro"/>
</dbReference>
<feature type="domain" description="Galactosyltransferase C-terminal" evidence="11">
    <location>
        <begin position="116"/>
        <end position="192"/>
    </location>
</feature>
<dbReference type="PANTHER" id="PTHR19300">
    <property type="entry name" value="BETA-1,4-GALACTOSYLTRANSFERASE"/>
    <property type="match status" value="1"/>
</dbReference>
<evidence type="ECO:0000313" key="14">
    <source>
        <dbReference type="Proteomes" id="UP000838412"/>
    </source>
</evidence>
<evidence type="ECO:0000256" key="9">
    <source>
        <dbReference type="ARBA" id="ARBA00023136"/>
    </source>
</evidence>
<keyword evidence="8" id="KW-1133">Transmembrane helix</keyword>
<dbReference type="PANTHER" id="PTHR19300:SF57">
    <property type="entry name" value="BETA-1,4-N-ACETYLGALACTOSAMINYLTRANSFERASE"/>
    <property type="match status" value="1"/>
</dbReference>
<keyword evidence="9" id="KW-0472">Membrane</keyword>
<reference evidence="13" key="1">
    <citation type="submission" date="2022-01" db="EMBL/GenBank/DDBJ databases">
        <authorList>
            <person name="Braso-Vives M."/>
        </authorList>
    </citation>
    <scope>NUCLEOTIDE SEQUENCE</scope>
</reference>
<evidence type="ECO:0000256" key="7">
    <source>
        <dbReference type="ARBA" id="ARBA00022968"/>
    </source>
</evidence>
<evidence type="ECO:0000256" key="1">
    <source>
        <dbReference type="ARBA" id="ARBA00004606"/>
    </source>
</evidence>
<dbReference type="UniPathway" id="UPA00378"/>
<protein>
    <submittedName>
        <fullName evidence="13">B4GALT1 protein</fullName>
    </submittedName>
</protein>
<keyword evidence="4" id="KW-0328">Glycosyltransferase</keyword>
<dbReference type="EMBL" id="OV696693">
    <property type="protein sequence ID" value="CAH1271335.1"/>
    <property type="molecule type" value="Genomic_DNA"/>
</dbReference>
<evidence type="ECO:0000256" key="6">
    <source>
        <dbReference type="ARBA" id="ARBA00022692"/>
    </source>
</evidence>
<feature type="domain" description="Galactosyltransferase N-terminal" evidence="12">
    <location>
        <begin position="6"/>
        <end position="111"/>
    </location>
</feature>
<evidence type="ECO:0000259" key="12">
    <source>
        <dbReference type="Pfam" id="PF13733"/>
    </source>
</evidence>
<comment type="similarity">
    <text evidence="3">Belongs to the glycosyltransferase 7 family.</text>
</comment>
<dbReference type="GO" id="GO:0005794">
    <property type="term" value="C:Golgi apparatus"/>
    <property type="evidence" value="ECO:0007669"/>
    <property type="project" value="TreeGrafter"/>
</dbReference>
<comment type="subcellular location">
    <subcellularLocation>
        <location evidence="1">Membrane</location>
        <topology evidence="1">Single-pass type II membrane protein</topology>
    </subcellularLocation>
</comment>
<dbReference type="SUPFAM" id="SSF53448">
    <property type="entry name" value="Nucleotide-diphospho-sugar transferases"/>
    <property type="match status" value="1"/>
</dbReference>
<keyword evidence="5" id="KW-0808">Transferase</keyword>
<dbReference type="GO" id="GO:0008378">
    <property type="term" value="F:galactosyltransferase activity"/>
    <property type="evidence" value="ECO:0007669"/>
    <property type="project" value="TreeGrafter"/>
</dbReference>
<dbReference type="Pfam" id="PF02709">
    <property type="entry name" value="Glyco_transf_7C"/>
    <property type="match status" value="1"/>
</dbReference>
<dbReference type="Proteomes" id="UP000838412">
    <property type="component" value="Chromosome 8"/>
</dbReference>
<organism evidence="13 14">
    <name type="scientific">Branchiostoma lanceolatum</name>
    <name type="common">Common lancelet</name>
    <name type="synonym">Amphioxus lanceolatum</name>
    <dbReference type="NCBI Taxonomy" id="7740"/>
    <lineage>
        <taxon>Eukaryota</taxon>
        <taxon>Metazoa</taxon>
        <taxon>Chordata</taxon>
        <taxon>Cephalochordata</taxon>
        <taxon>Leptocardii</taxon>
        <taxon>Amphioxiformes</taxon>
        <taxon>Branchiostomatidae</taxon>
        <taxon>Branchiostoma</taxon>
    </lineage>
</organism>
<evidence type="ECO:0000256" key="4">
    <source>
        <dbReference type="ARBA" id="ARBA00022676"/>
    </source>
</evidence>
<dbReference type="Pfam" id="PF13733">
    <property type="entry name" value="Glyco_transf_7N"/>
    <property type="match status" value="1"/>
</dbReference>
<evidence type="ECO:0000256" key="8">
    <source>
        <dbReference type="ARBA" id="ARBA00022989"/>
    </source>
</evidence>
<dbReference type="InterPro" id="IPR003859">
    <property type="entry name" value="Galactosyl_T"/>
</dbReference>
<dbReference type="InterPro" id="IPR029044">
    <property type="entry name" value="Nucleotide-diphossugar_trans"/>
</dbReference>
<comment type="pathway">
    <text evidence="2">Protein modification; protein glycosylation.</text>
</comment>
<keyword evidence="14" id="KW-1185">Reference proteome</keyword>
<dbReference type="OrthoDB" id="10016069at2759"/>
<evidence type="ECO:0000256" key="5">
    <source>
        <dbReference type="ARBA" id="ARBA00022679"/>
    </source>
</evidence>